<name>A0AAD7U5K7_9STRA</name>
<dbReference type="InterPro" id="IPR050967">
    <property type="entry name" value="Thiamine_Salvage_TenA"/>
</dbReference>
<dbReference type="InterPro" id="IPR016084">
    <property type="entry name" value="Haem_Oase-like_multi-hlx"/>
</dbReference>
<dbReference type="InterPro" id="IPR004305">
    <property type="entry name" value="Thiaminase-2/PQQC"/>
</dbReference>
<accession>A0AAD7U5K7</accession>
<organism evidence="3 4">
    <name type="scientific">Chrysophaeum taylorii</name>
    <dbReference type="NCBI Taxonomy" id="2483200"/>
    <lineage>
        <taxon>Eukaryota</taxon>
        <taxon>Sar</taxon>
        <taxon>Stramenopiles</taxon>
        <taxon>Ochrophyta</taxon>
        <taxon>Pelagophyceae</taxon>
        <taxon>Pelagomonadales</taxon>
        <taxon>Pelagomonadaceae</taxon>
        <taxon>Chrysophaeum</taxon>
    </lineage>
</organism>
<dbReference type="PANTHER" id="PTHR43198:SF2">
    <property type="entry name" value="SI:CH1073-67J19.1-RELATED"/>
    <property type="match status" value="1"/>
</dbReference>
<dbReference type="Gene3D" id="1.20.910.10">
    <property type="entry name" value="Heme oxygenase-like"/>
    <property type="match status" value="1"/>
</dbReference>
<dbReference type="Pfam" id="PF03070">
    <property type="entry name" value="TENA_THI-4"/>
    <property type="match status" value="1"/>
</dbReference>
<keyword evidence="4" id="KW-1185">Reference proteome</keyword>
<dbReference type="Proteomes" id="UP001230188">
    <property type="component" value="Unassembled WGS sequence"/>
</dbReference>
<dbReference type="CDD" id="cd19358">
    <property type="entry name" value="TenA_E_Spr0628-like"/>
    <property type="match status" value="1"/>
</dbReference>
<evidence type="ECO:0000259" key="2">
    <source>
        <dbReference type="Pfam" id="PF03070"/>
    </source>
</evidence>
<dbReference type="EMBL" id="JAQMWT010000667">
    <property type="protein sequence ID" value="KAJ8598661.1"/>
    <property type="molecule type" value="Genomic_DNA"/>
</dbReference>
<reference evidence="3" key="1">
    <citation type="submission" date="2023-01" db="EMBL/GenBank/DDBJ databases">
        <title>Metagenome sequencing of chrysophaentin producing Chrysophaeum taylorii.</title>
        <authorList>
            <person name="Davison J."/>
            <person name="Bewley C."/>
        </authorList>
    </citation>
    <scope>NUCLEOTIDE SEQUENCE</scope>
    <source>
        <strain evidence="3">NIES-1699</strain>
    </source>
</reference>
<comment type="caution">
    <text evidence="3">The sequence shown here is derived from an EMBL/GenBank/DDBJ whole genome shotgun (WGS) entry which is preliminary data.</text>
</comment>
<protein>
    <recommendedName>
        <fullName evidence="2">Thiaminase-2/PQQC domain-containing protein</fullName>
    </recommendedName>
</protein>
<dbReference type="AlphaFoldDB" id="A0AAD7U5K7"/>
<sequence>MIAAAPSLEDRIPGAQFLGLITSKENTYFERAFAALGVTPEDRKATLDEPATTRFISLMRGAALSGKLHVMLAVLVVAEWSYFEWADRVTPAPDLPFYFQEWIDLHRGAYFSSVVAYLRNLLDGLDLSDVERNEARDAFLAAVKNEGDFWAMAAAAASSTK</sequence>
<dbReference type="SUPFAM" id="SSF48613">
    <property type="entry name" value="Heme oxygenase-like"/>
    <property type="match status" value="1"/>
</dbReference>
<proteinExistence type="predicted"/>
<evidence type="ECO:0000313" key="4">
    <source>
        <dbReference type="Proteomes" id="UP001230188"/>
    </source>
</evidence>
<feature type="active site" description="Proton donor" evidence="1">
    <location>
        <position position="146"/>
    </location>
</feature>
<dbReference type="PIRSF" id="PIRSF003170">
    <property type="entry name" value="Pet18p"/>
    <property type="match status" value="1"/>
</dbReference>
<dbReference type="GO" id="GO:0005829">
    <property type="term" value="C:cytosol"/>
    <property type="evidence" value="ECO:0007669"/>
    <property type="project" value="TreeGrafter"/>
</dbReference>
<dbReference type="PANTHER" id="PTHR43198">
    <property type="entry name" value="BIFUNCTIONAL TH2 PROTEIN"/>
    <property type="match status" value="1"/>
</dbReference>
<dbReference type="InterPro" id="IPR026285">
    <property type="entry name" value="TenA_E"/>
</dbReference>
<evidence type="ECO:0000313" key="3">
    <source>
        <dbReference type="EMBL" id="KAJ8598661.1"/>
    </source>
</evidence>
<feature type="domain" description="Thiaminase-2/PQQC" evidence="2">
    <location>
        <begin position="24"/>
        <end position="154"/>
    </location>
</feature>
<dbReference type="GO" id="GO:0006772">
    <property type="term" value="P:thiamine metabolic process"/>
    <property type="evidence" value="ECO:0007669"/>
    <property type="project" value="UniProtKB-ARBA"/>
</dbReference>
<evidence type="ECO:0000256" key="1">
    <source>
        <dbReference type="PIRSR" id="PIRSR003170-1"/>
    </source>
</evidence>
<gene>
    <name evidence="3" type="ORF">CTAYLR_003066</name>
</gene>